<evidence type="ECO:0000256" key="1">
    <source>
        <dbReference type="SAM" id="Phobius"/>
    </source>
</evidence>
<accession>A0ABS3MYH2</accession>
<feature type="transmembrane region" description="Helical" evidence="1">
    <location>
        <begin position="69"/>
        <end position="90"/>
    </location>
</feature>
<evidence type="ECO:0000313" key="3">
    <source>
        <dbReference type="Proteomes" id="UP000663981"/>
    </source>
</evidence>
<dbReference type="EMBL" id="JAGDEL010000003">
    <property type="protein sequence ID" value="MBO1511067.1"/>
    <property type="molecule type" value="Genomic_DNA"/>
</dbReference>
<reference evidence="2 3" key="1">
    <citation type="submission" date="2021-03" db="EMBL/GenBank/DDBJ databases">
        <title>Whole genome sequence of Metabacillus bambusae BG109.</title>
        <authorList>
            <person name="Jeong J.W."/>
        </authorList>
    </citation>
    <scope>NUCLEOTIDE SEQUENCE [LARGE SCALE GENOMIC DNA]</scope>
    <source>
        <strain evidence="2 3">BG109</strain>
    </source>
</reference>
<dbReference type="Proteomes" id="UP000663981">
    <property type="component" value="Unassembled WGS sequence"/>
</dbReference>
<feature type="transmembrane region" description="Helical" evidence="1">
    <location>
        <begin position="197"/>
        <end position="214"/>
    </location>
</feature>
<feature type="transmembrane region" description="Helical" evidence="1">
    <location>
        <begin position="125"/>
        <end position="143"/>
    </location>
</feature>
<feature type="transmembrane region" description="Helical" evidence="1">
    <location>
        <begin position="28"/>
        <end position="49"/>
    </location>
</feature>
<keyword evidence="1" id="KW-0812">Transmembrane</keyword>
<sequence length="291" mass="34393">MLYFIQIFIMVVIVGWLLKTKKVSWNSFWTIFTIALITVDIIEIFINLIFNLYKFPTNILSNPDKDNFLGILCADSVILPLTAIVFCYCVKSHPFKTSIFFTIVYTFLEWIYLKLEYLIYLNWKLYYSVLAYLIGFSFFSRYANKLIDRPYKVPYYISITCFAYFTLVIPGAIPDVLLNMHNWRPGLAQDFWVDDRITDLGSCLVIANIVGLIIPRIPVKYKKLSFSVLAILSVSFGLISYFNGWLIYNKWNHFLTIIRYCLPFLILYFYDKWQVKLRFIPNNVLQRGKQI</sequence>
<keyword evidence="3" id="KW-1185">Reference proteome</keyword>
<name>A0ABS3MYH2_9BACI</name>
<proteinExistence type="predicted"/>
<feature type="transmembrane region" description="Helical" evidence="1">
    <location>
        <begin position="155"/>
        <end position="177"/>
    </location>
</feature>
<feature type="transmembrane region" description="Helical" evidence="1">
    <location>
        <begin position="97"/>
        <end position="113"/>
    </location>
</feature>
<feature type="transmembrane region" description="Helical" evidence="1">
    <location>
        <begin position="254"/>
        <end position="270"/>
    </location>
</feature>
<keyword evidence="1" id="KW-0472">Membrane</keyword>
<evidence type="ECO:0000313" key="2">
    <source>
        <dbReference type="EMBL" id="MBO1511067.1"/>
    </source>
</evidence>
<organism evidence="2 3">
    <name type="scientific">Metabacillus bambusae</name>
    <dbReference type="NCBI Taxonomy" id="2795218"/>
    <lineage>
        <taxon>Bacteria</taxon>
        <taxon>Bacillati</taxon>
        <taxon>Bacillota</taxon>
        <taxon>Bacilli</taxon>
        <taxon>Bacillales</taxon>
        <taxon>Bacillaceae</taxon>
        <taxon>Metabacillus</taxon>
    </lineage>
</organism>
<feature type="transmembrane region" description="Helical" evidence="1">
    <location>
        <begin position="226"/>
        <end position="248"/>
    </location>
</feature>
<comment type="caution">
    <text evidence="2">The sequence shown here is derived from an EMBL/GenBank/DDBJ whole genome shotgun (WGS) entry which is preliminary data.</text>
</comment>
<dbReference type="RefSeq" id="WP_207975752.1">
    <property type="nucleotide sequence ID" value="NZ_JAGDEL010000003.1"/>
</dbReference>
<gene>
    <name evidence="2" type="ORF">I7822_05130</name>
</gene>
<keyword evidence="1" id="KW-1133">Transmembrane helix</keyword>
<protein>
    <submittedName>
        <fullName evidence="2">Uncharacterized protein</fullName>
    </submittedName>
</protein>